<accession>A0ABS7NSR3</accession>
<dbReference type="InterPro" id="IPR051082">
    <property type="entry name" value="Pentapeptide-BTB/POZ_domain"/>
</dbReference>
<organism evidence="1 2">
    <name type="scientific">Rhodococcoides kroppenstedtii</name>
    <dbReference type="NCBI Taxonomy" id="293050"/>
    <lineage>
        <taxon>Bacteria</taxon>
        <taxon>Bacillati</taxon>
        <taxon>Actinomycetota</taxon>
        <taxon>Actinomycetes</taxon>
        <taxon>Mycobacteriales</taxon>
        <taxon>Nocardiaceae</taxon>
        <taxon>Rhodococcoides</taxon>
    </lineage>
</organism>
<sequence>MPSLGPRPSTLRADCRSCVALCCTAFGFTRSIDFAVDKPAGTPCRNLDSSYACTIHDSLRGRGFRGCAVFDCLGAGQAVSRRFAAELAAGPDARRSVFGVFGVVRHCHEMLWHLHEAAQRTRDDGTADAVHRLTTVVTRLVGDDLDLILAADVDPIHAAVGDILAEVSAEVRASYLADPDRPTGMPTATDLAGARLRGRRMCGADLRGACLIGADLRGTDLTAADLLGADLRDARLNGADLTGALFLTPSQVNAAHGDAATALPASLSTPQHWLGRA</sequence>
<comment type="caution">
    <text evidence="1">The sequence shown here is derived from an EMBL/GenBank/DDBJ whole genome shotgun (WGS) entry which is preliminary data.</text>
</comment>
<name>A0ABS7NSR3_9NOCA</name>
<dbReference type="PANTHER" id="PTHR14136">
    <property type="entry name" value="BTB_POZ DOMAIN-CONTAINING PROTEIN KCTD9"/>
    <property type="match status" value="1"/>
</dbReference>
<reference evidence="1 2" key="1">
    <citation type="submission" date="2020-06" db="EMBL/GenBank/DDBJ databases">
        <title>Taxonomy, biology and ecology of Rhodococcus bacteria occurring in California pistachio and other woody hosts as revealed by genome sequence analyses.</title>
        <authorList>
            <person name="Gai Y."/>
            <person name="Riely B."/>
        </authorList>
    </citation>
    <scope>NUCLEOTIDE SEQUENCE [LARGE SCALE GENOMIC DNA]</scope>
    <source>
        <strain evidence="1 2">BP-284</strain>
    </source>
</reference>
<proteinExistence type="predicted"/>
<dbReference type="Proteomes" id="UP001520140">
    <property type="component" value="Unassembled WGS sequence"/>
</dbReference>
<dbReference type="RefSeq" id="WP_068099277.1">
    <property type="nucleotide sequence ID" value="NZ_JABUKE010000005.1"/>
</dbReference>
<evidence type="ECO:0000313" key="1">
    <source>
        <dbReference type="EMBL" id="MBY6321059.1"/>
    </source>
</evidence>
<dbReference type="EMBL" id="JABUKG010000008">
    <property type="protein sequence ID" value="MBY6321059.1"/>
    <property type="molecule type" value="Genomic_DNA"/>
</dbReference>
<keyword evidence="2" id="KW-1185">Reference proteome</keyword>
<gene>
    <name evidence="1" type="ORF">HQ605_09515</name>
</gene>
<dbReference type="SUPFAM" id="SSF141571">
    <property type="entry name" value="Pentapeptide repeat-like"/>
    <property type="match status" value="1"/>
</dbReference>
<dbReference type="InterPro" id="IPR001646">
    <property type="entry name" value="5peptide_repeat"/>
</dbReference>
<protein>
    <submittedName>
        <fullName evidence="1">Pentapeptide repeat-containing protein</fullName>
    </submittedName>
</protein>
<dbReference type="Gene3D" id="2.160.20.80">
    <property type="entry name" value="E3 ubiquitin-protein ligase SopA"/>
    <property type="match status" value="1"/>
</dbReference>
<dbReference type="PANTHER" id="PTHR14136:SF17">
    <property type="entry name" value="BTB_POZ DOMAIN-CONTAINING PROTEIN KCTD9"/>
    <property type="match status" value="1"/>
</dbReference>
<evidence type="ECO:0000313" key="2">
    <source>
        <dbReference type="Proteomes" id="UP001520140"/>
    </source>
</evidence>
<dbReference type="Pfam" id="PF00805">
    <property type="entry name" value="Pentapeptide"/>
    <property type="match status" value="1"/>
</dbReference>